<dbReference type="HOGENOM" id="CLU_112375_1_1_6"/>
<dbReference type="InterPro" id="IPR009752">
    <property type="entry name" value="Phage_Mu_GpJ"/>
</dbReference>
<name>I3YGW7_THIV6</name>
<dbReference type="Pfam" id="PF07030">
    <property type="entry name" value="Phage_Mu_Gp36"/>
    <property type="match status" value="1"/>
</dbReference>
<organism evidence="1 2">
    <name type="scientific">Thiocystis violascens (strain ATCC 17096 / DSM 198 / 6111)</name>
    <name type="common">Chromatium violascens</name>
    <dbReference type="NCBI Taxonomy" id="765911"/>
    <lineage>
        <taxon>Bacteria</taxon>
        <taxon>Pseudomonadati</taxon>
        <taxon>Pseudomonadota</taxon>
        <taxon>Gammaproteobacteria</taxon>
        <taxon>Chromatiales</taxon>
        <taxon>Chromatiaceae</taxon>
        <taxon>Thiocystis</taxon>
    </lineage>
</organism>
<dbReference type="EMBL" id="CP003154">
    <property type="protein sequence ID" value="AFL76235.1"/>
    <property type="molecule type" value="Genomic_DNA"/>
</dbReference>
<protein>
    <submittedName>
        <fullName evidence="1">Mu-like prophage protein gp36</fullName>
    </submittedName>
</protein>
<dbReference type="KEGG" id="tvi:Thivi_4433"/>
<dbReference type="eggNOG" id="COG4387">
    <property type="taxonomic scope" value="Bacteria"/>
</dbReference>
<gene>
    <name evidence="1" type="ordered locus">Thivi_4433</name>
</gene>
<keyword evidence="2" id="KW-1185">Reference proteome</keyword>
<sequence>MIAPADLLTPHGARELAQLATPEGVPTLDPDLLAAVVRGEEVDGEWDAEDIAQAHLALATLQAAVDTANARINRVALGRVLSADEQGMLHTYALDIARWRLYDDGQLPELHPVLLRYREAVRFLERVADGREPLGQATAGTAGLAQASAPVRQFDADTLAAYR</sequence>
<dbReference type="RefSeq" id="WP_014780611.1">
    <property type="nucleotide sequence ID" value="NC_018012.1"/>
</dbReference>
<accession>I3YGW7</accession>
<proteinExistence type="predicted"/>
<dbReference type="OrthoDB" id="6886549at2"/>
<reference evidence="1 2" key="1">
    <citation type="submission" date="2012-06" db="EMBL/GenBank/DDBJ databases">
        <title>Complete sequence of Thiocystis violascens DSM 198.</title>
        <authorList>
            <consortium name="US DOE Joint Genome Institute"/>
            <person name="Lucas S."/>
            <person name="Han J."/>
            <person name="Lapidus A."/>
            <person name="Cheng J.-F."/>
            <person name="Goodwin L."/>
            <person name="Pitluck S."/>
            <person name="Peters L."/>
            <person name="Ovchinnikova G."/>
            <person name="Teshima H."/>
            <person name="Detter J.C."/>
            <person name="Han C."/>
            <person name="Tapia R."/>
            <person name="Land M."/>
            <person name="Hauser L."/>
            <person name="Kyrpides N."/>
            <person name="Ivanova N."/>
            <person name="Pagani I."/>
            <person name="Vogl K."/>
            <person name="Liu Z."/>
            <person name="Frigaard N.-U."/>
            <person name="Bryant D."/>
            <person name="Woyke T."/>
        </authorList>
    </citation>
    <scope>NUCLEOTIDE SEQUENCE [LARGE SCALE GENOMIC DNA]</scope>
    <source>
        <strain evidence="2">ATCC 17096 / DSM 198 / 6111</strain>
    </source>
</reference>
<evidence type="ECO:0000313" key="1">
    <source>
        <dbReference type="EMBL" id="AFL76235.1"/>
    </source>
</evidence>
<dbReference type="Proteomes" id="UP000006062">
    <property type="component" value="Chromosome"/>
</dbReference>
<dbReference type="STRING" id="765911.Thivi_4433"/>
<dbReference type="AlphaFoldDB" id="I3YGW7"/>
<evidence type="ECO:0000313" key="2">
    <source>
        <dbReference type="Proteomes" id="UP000006062"/>
    </source>
</evidence>